<dbReference type="Proteomes" id="UP000563524">
    <property type="component" value="Unassembled WGS sequence"/>
</dbReference>
<name>A0A840HZS1_9PROT</name>
<evidence type="ECO:0000256" key="1">
    <source>
        <dbReference type="SAM" id="MobiDB-lite"/>
    </source>
</evidence>
<reference evidence="2 3" key="1">
    <citation type="submission" date="2020-08" db="EMBL/GenBank/DDBJ databases">
        <title>Genomic Encyclopedia of Type Strains, Phase IV (KMG-IV): sequencing the most valuable type-strain genomes for metagenomic binning, comparative biology and taxonomic classification.</title>
        <authorList>
            <person name="Goeker M."/>
        </authorList>
    </citation>
    <scope>NUCLEOTIDE SEQUENCE [LARGE SCALE GENOMIC DNA]</scope>
    <source>
        <strain evidence="2 3">DSM 102850</strain>
    </source>
</reference>
<feature type="region of interest" description="Disordered" evidence="1">
    <location>
        <begin position="1"/>
        <end position="23"/>
    </location>
</feature>
<dbReference type="EMBL" id="JACHOB010000001">
    <property type="protein sequence ID" value="MBB4658336.1"/>
    <property type="molecule type" value="Genomic_DNA"/>
</dbReference>
<evidence type="ECO:0000313" key="3">
    <source>
        <dbReference type="Proteomes" id="UP000563524"/>
    </source>
</evidence>
<dbReference type="AlphaFoldDB" id="A0A840HZS1"/>
<proteinExistence type="predicted"/>
<sequence length="162" mass="18082">MIESDRLLVGRSPGHPTHVFDPATDRLSALSGRSEAPPDFAAKRDEALAARRTGVYAVDVLGDARSYPNLKALLIGTLRRLADRDPDFLDRLQGERGRTRGLVARSKIDLFDKAHLAEKHAAPLDGEWWVNTNNSKDQVKRWLGVMARVAGLELGRDLRWSF</sequence>
<evidence type="ECO:0000313" key="2">
    <source>
        <dbReference type="EMBL" id="MBB4658336.1"/>
    </source>
</evidence>
<accession>A0A840HZS1</accession>
<comment type="caution">
    <text evidence="2">The sequence shown here is derived from an EMBL/GenBank/DDBJ whole genome shotgun (WGS) entry which is preliminary data.</text>
</comment>
<keyword evidence="3" id="KW-1185">Reference proteome</keyword>
<protein>
    <submittedName>
        <fullName evidence="2">Uncharacterized protein</fullName>
    </submittedName>
</protein>
<dbReference type="RefSeq" id="WP_183816085.1">
    <property type="nucleotide sequence ID" value="NZ_JACHOB010000001.1"/>
</dbReference>
<gene>
    <name evidence="2" type="ORF">GGQ59_000836</name>
</gene>
<organism evidence="2 3">
    <name type="scientific">Parvularcula dongshanensis</name>
    <dbReference type="NCBI Taxonomy" id="1173995"/>
    <lineage>
        <taxon>Bacteria</taxon>
        <taxon>Pseudomonadati</taxon>
        <taxon>Pseudomonadota</taxon>
        <taxon>Alphaproteobacteria</taxon>
        <taxon>Parvularculales</taxon>
        <taxon>Parvularculaceae</taxon>
        <taxon>Parvularcula</taxon>
    </lineage>
</organism>